<protein>
    <recommendedName>
        <fullName evidence="2">Peptidase M28 domain-containing protein</fullName>
    </recommendedName>
</protein>
<feature type="compositionally biased region" description="Basic and acidic residues" evidence="1">
    <location>
        <begin position="392"/>
        <end position="403"/>
    </location>
</feature>
<dbReference type="PANTHER" id="PTHR10404">
    <property type="entry name" value="N-ACETYLATED-ALPHA-LINKED ACIDIC DIPEPTIDASE"/>
    <property type="match status" value="1"/>
</dbReference>
<feature type="region of interest" description="Disordered" evidence="1">
    <location>
        <begin position="1088"/>
        <end position="1111"/>
    </location>
</feature>
<proteinExistence type="predicted"/>
<feature type="compositionally biased region" description="Low complexity" evidence="1">
    <location>
        <begin position="750"/>
        <end position="761"/>
    </location>
</feature>
<dbReference type="Gene3D" id="3.40.630.10">
    <property type="entry name" value="Zn peptidases"/>
    <property type="match status" value="1"/>
</dbReference>
<dbReference type="InterPro" id="IPR039373">
    <property type="entry name" value="Peptidase_M28B"/>
</dbReference>
<feature type="compositionally biased region" description="Low complexity" evidence="1">
    <location>
        <begin position="1088"/>
        <end position="1101"/>
    </location>
</feature>
<dbReference type="PANTHER" id="PTHR10404:SF46">
    <property type="entry name" value="VACUOLAR PROTEIN SORTING-ASSOCIATED PROTEIN 70"/>
    <property type="match status" value="1"/>
</dbReference>
<dbReference type="AlphaFoldDB" id="A0A843WJ60"/>
<dbReference type="Pfam" id="PF04389">
    <property type="entry name" value="Peptidase_M28"/>
    <property type="match status" value="1"/>
</dbReference>
<evidence type="ECO:0000313" key="4">
    <source>
        <dbReference type="Proteomes" id="UP000652761"/>
    </source>
</evidence>
<evidence type="ECO:0000313" key="3">
    <source>
        <dbReference type="EMBL" id="MQM02850.1"/>
    </source>
</evidence>
<feature type="region of interest" description="Disordered" evidence="1">
    <location>
        <begin position="884"/>
        <end position="908"/>
    </location>
</feature>
<dbReference type="GO" id="GO:0004180">
    <property type="term" value="F:carboxypeptidase activity"/>
    <property type="evidence" value="ECO:0007669"/>
    <property type="project" value="TreeGrafter"/>
</dbReference>
<comment type="caution">
    <text evidence="3">The sequence shown here is derived from an EMBL/GenBank/DDBJ whole genome shotgun (WGS) entry which is preliminary data.</text>
</comment>
<sequence>MGLNGPVHQNKYQNSKIHCLIKPQRQRSSSPSTTIYQSRVEPIPHTCVPTTFGAVDPNSGTAALLEFIHFAFFSYLSTNKIARRLKMLQKRGWKPRRTIILCNWDAEEYGLVGSTEWVEGNKEMLASKAVAYLNVDCAVRGPGFHASASPQLDELLKQATKHSLDRQDDHCRPVVFALWSCQVSASLYPFWDFAAIFHPFWRRLGQHCIYDCSRAPCHFLTFQGTSTFLDIFRHFCHFLAFSSSLGRLSGGGHPTGVFFHVPPETHPTGDAPHWGLHRVVGPTVGTGGSPTRRAESRDSTGWWAPLWAPVGLPPGELNTETPPGGGPHCGHRWDSHRLRKLKTRTPPGGGPHCGHRWESHRTRTFISFRFLFFSGGELKTGTPPGGGPHCGHRSESHRARDPGGDPTGCARPRWGSHRVRTAPVGRPPGARPLLRSGGNPTGYAVSVGHPVGPLAAGILYKPVTTCHFHHVELFFVCRLPSEIFRGIKNVQSPENSTSTLYDSWVASNVTPLLQKGKHKKDVEQKKAKESVRKGRHLRPKKTSAQFGIVRNAHHPSGHPWCGVDTPGRRPRRLLGHRAPYCSKSSLYSGPALYSATARAPAFATTLARASFSARAKVASSFEAWRAALRSLTSPSSAASRALCLAERSSQKAVCASQRYFCLWPRTARTFRMPNDLDIPSASASTSTSLKSSPSWTSGRHLASRSRREAVGLAGRSFGAFSTRRRVASRSATEGAAENFFRNASLRGLRSSSDPSARAAPASSPPVPSTALEVASSLATTSEGSMGGRISPAEVTTSSGALAVLAASAVAPVAGTTSCFEKRMVVSTVTTTLLEFTPAGAETPVAPMSSSCRTGDATSSLLLLEDTSAVSLGAPCSAPPTLEAPVGSLSLAQGEPPASPPAGLSDPSLTKMSPSSVAIFCATSGRVAEATHGTPSSADCTALLFLRSSNCAPSSSCSVPSSSCGGVAWTAFCFFRTRSCSASSALSSTRTGLFFAEGRLAWSSFSRGVRAPAGTTSLVAFFFKRIFPGPFSGACALLGRPSAVDGATSAVVTAALTLTAEGTRTTAETSLPSYTLCASTGICSANSSFASSSLPASSSAAAAHKEDRKKKG</sequence>
<feature type="region of interest" description="Disordered" evidence="1">
    <location>
        <begin position="379"/>
        <end position="433"/>
    </location>
</feature>
<accession>A0A843WJ60</accession>
<dbReference type="EMBL" id="NMUH01002927">
    <property type="protein sequence ID" value="MQM02850.1"/>
    <property type="molecule type" value="Genomic_DNA"/>
</dbReference>
<feature type="region of interest" description="Disordered" evidence="1">
    <location>
        <begin position="680"/>
        <end position="703"/>
    </location>
</feature>
<keyword evidence="4" id="KW-1185">Reference proteome</keyword>
<gene>
    <name evidence="3" type="ORF">Taro_035621</name>
</gene>
<organism evidence="3 4">
    <name type="scientific">Colocasia esculenta</name>
    <name type="common">Wild taro</name>
    <name type="synonym">Arum esculentum</name>
    <dbReference type="NCBI Taxonomy" id="4460"/>
    <lineage>
        <taxon>Eukaryota</taxon>
        <taxon>Viridiplantae</taxon>
        <taxon>Streptophyta</taxon>
        <taxon>Embryophyta</taxon>
        <taxon>Tracheophyta</taxon>
        <taxon>Spermatophyta</taxon>
        <taxon>Magnoliopsida</taxon>
        <taxon>Liliopsida</taxon>
        <taxon>Araceae</taxon>
        <taxon>Aroideae</taxon>
        <taxon>Colocasieae</taxon>
        <taxon>Colocasia</taxon>
    </lineage>
</organism>
<dbReference type="SUPFAM" id="SSF53187">
    <property type="entry name" value="Zn-dependent exopeptidases"/>
    <property type="match status" value="1"/>
</dbReference>
<feature type="domain" description="Peptidase M28" evidence="2">
    <location>
        <begin position="49"/>
        <end position="169"/>
    </location>
</feature>
<feature type="compositionally biased region" description="Low complexity" evidence="1">
    <location>
        <begin position="680"/>
        <end position="697"/>
    </location>
</feature>
<dbReference type="Proteomes" id="UP000652761">
    <property type="component" value="Unassembled WGS sequence"/>
</dbReference>
<name>A0A843WJ60_COLES</name>
<dbReference type="OrthoDB" id="5841748at2759"/>
<feature type="region of interest" description="Disordered" evidence="1">
    <location>
        <begin position="750"/>
        <end position="770"/>
    </location>
</feature>
<dbReference type="InterPro" id="IPR007484">
    <property type="entry name" value="Peptidase_M28"/>
</dbReference>
<evidence type="ECO:0000256" key="1">
    <source>
        <dbReference type="SAM" id="MobiDB-lite"/>
    </source>
</evidence>
<evidence type="ECO:0000259" key="2">
    <source>
        <dbReference type="Pfam" id="PF04389"/>
    </source>
</evidence>
<reference evidence="3" key="1">
    <citation type="submission" date="2017-07" db="EMBL/GenBank/DDBJ databases">
        <title>Taro Niue Genome Assembly and Annotation.</title>
        <authorList>
            <person name="Atibalentja N."/>
            <person name="Keating K."/>
            <person name="Fields C.J."/>
        </authorList>
    </citation>
    <scope>NUCLEOTIDE SEQUENCE</scope>
    <source>
        <strain evidence="3">Niue_2</strain>
        <tissue evidence="3">Leaf</tissue>
    </source>
</reference>